<accession>A0ABP0E996</accession>
<name>A0ABP0E996_9PEZI</name>
<gene>
    <name evidence="2" type="ORF">SEPCBS119000_006777</name>
</gene>
<sequence length="83" mass="8586">RPLPAEDAGASDQLADHQTAPRLTPQGGGGRPSASFAPSPPPEADNDDPASGTEEVATAALEDRDVASESDPHKAKYVWHSRG</sequence>
<comment type="caution">
    <text evidence="2">The sequence shown here is derived from an EMBL/GenBank/DDBJ whole genome shotgun (WGS) entry which is preliminary data.</text>
</comment>
<dbReference type="EMBL" id="CAWUON010000365">
    <property type="protein sequence ID" value="CAK7275642.1"/>
    <property type="molecule type" value="Genomic_DNA"/>
</dbReference>
<evidence type="ECO:0000256" key="1">
    <source>
        <dbReference type="SAM" id="MobiDB-lite"/>
    </source>
</evidence>
<proteinExistence type="predicted"/>
<dbReference type="Proteomes" id="UP001642502">
    <property type="component" value="Unassembled WGS sequence"/>
</dbReference>
<feature type="non-terminal residue" evidence="2">
    <location>
        <position position="1"/>
    </location>
</feature>
<keyword evidence="3" id="KW-1185">Reference proteome</keyword>
<evidence type="ECO:0000313" key="2">
    <source>
        <dbReference type="EMBL" id="CAK7275642.1"/>
    </source>
</evidence>
<reference evidence="2 3" key="1">
    <citation type="submission" date="2024-01" db="EMBL/GenBank/DDBJ databases">
        <authorList>
            <person name="Allen C."/>
            <person name="Tagirdzhanova G."/>
        </authorList>
    </citation>
    <scope>NUCLEOTIDE SEQUENCE [LARGE SCALE GENOMIC DNA]</scope>
    <source>
        <strain evidence="2 3">CBS 119000</strain>
    </source>
</reference>
<organism evidence="2 3">
    <name type="scientific">Sporothrix epigloea</name>
    <dbReference type="NCBI Taxonomy" id="1892477"/>
    <lineage>
        <taxon>Eukaryota</taxon>
        <taxon>Fungi</taxon>
        <taxon>Dikarya</taxon>
        <taxon>Ascomycota</taxon>
        <taxon>Pezizomycotina</taxon>
        <taxon>Sordariomycetes</taxon>
        <taxon>Sordariomycetidae</taxon>
        <taxon>Ophiostomatales</taxon>
        <taxon>Ophiostomataceae</taxon>
        <taxon>Sporothrix</taxon>
    </lineage>
</organism>
<feature type="compositionally biased region" description="Basic and acidic residues" evidence="1">
    <location>
        <begin position="61"/>
        <end position="74"/>
    </location>
</feature>
<protein>
    <submittedName>
        <fullName evidence="2">Uncharacterized protein</fullName>
    </submittedName>
</protein>
<feature type="region of interest" description="Disordered" evidence="1">
    <location>
        <begin position="1"/>
        <end position="83"/>
    </location>
</feature>
<evidence type="ECO:0000313" key="3">
    <source>
        <dbReference type="Proteomes" id="UP001642502"/>
    </source>
</evidence>
<feature type="non-terminal residue" evidence="2">
    <location>
        <position position="83"/>
    </location>
</feature>